<name>A0A427A4X2_ENSVE</name>
<dbReference type="EMBL" id="AMZH03003763">
    <property type="protein sequence ID" value="RRT71243.1"/>
    <property type="molecule type" value="Genomic_DNA"/>
</dbReference>
<gene>
    <name evidence="1" type="ORF">B296_00013454</name>
</gene>
<comment type="caution">
    <text evidence="1">The sequence shown here is derived from an EMBL/GenBank/DDBJ whole genome shotgun (WGS) entry which is preliminary data.</text>
</comment>
<evidence type="ECO:0000313" key="1">
    <source>
        <dbReference type="EMBL" id="RRT71243.1"/>
    </source>
</evidence>
<proteinExistence type="predicted"/>
<evidence type="ECO:0000313" key="2">
    <source>
        <dbReference type="Proteomes" id="UP000287651"/>
    </source>
</evidence>
<dbReference type="AlphaFoldDB" id="A0A427A4X2"/>
<protein>
    <submittedName>
        <fullName evidence="1">Uncharacterized protein</fullName>
    </submittedName>
</protein>
<dbReference type="Proteomes" id="UP000287651">
    <property type="component" value="Unassembled WGS sequence"/>
</dbReference>
<reference evidence="1 2" key="1">
    <citation type="journal article" date="2014" name="Agronomy (Basel)">
        <title>A Draft Genome Sequence for Ensete ventricosum, the Drought-Tolerant Tree Against Hunger.</title>
        <authorList>
            <person name="Harrison J."/>
            <person name="Moore K.A."/>
            <person name="Paszkiewicz K."/>
            <person name="Jones T."/>
            <person name="Grant M."/>
            <person name="Ambacheew D."/>
            <person name="Muzemil S."/>
            <person name="Studholme D.J."/>
        </authorList>
    </citation>
    <scope>NUCLEOTIDE SEQUENCE [LARGE SCALE GENOMIC DNA]</scope>
</reference>
<accession>A0A427A4X2</accession>
<organism evidence="1 2">
    <name type="scientific">Ensete ventricosum</name>
    <name type="common">Abyssinian banana</name>
    <name type="synonym">Musa ensete</name>
    <dbReference type="NCBI Taxonomy" id="4639"/>
    <lineage>
        <taxon>Eukaryota</taxon>
        <taxon>Viridiplantae</taxon>
        <taxon>Streptophyta</taxon>
        <taxon>Embryophyta</taxon>
        <taxon>Tracheophyta</taxon>
        <taxon>Spermatophyta</taxon>
        <taxon>Magnoliopsida</taxon>
        <taxon>Liliopsida</taxon>
        <taxon>Zingiberales</taxon>
        <taxon>Musaceae</taxon>
        <taxon>Ensete</taxon>
    </lineage>
</organism>
<sequence length="141" mass="15489">MLPSAITFFPLSCSSSSQDLVARRTRCFPASSSSPDPTVRWTPLLPCFLFLNSIKERSIAMQPRRYPLPQPSPLPTVDVPPLPTPPPAAMQLSTTTVPFFPRRTTSRCDSIAAATIFLFNHPSLPQVPTSFATTPNTMLLM</sequence>